<name>A0A162LUK2_9PROT</name>
<comment type="caution">
    <text evidence="1">The sequence shown here is derived from an EMBL/GenBank/DDBJ whole genome shotgun (WGS) entry which is preliminary data.</text>
</comment>
<dbReference type="OrthoDB" id="1371078at2"/>
<dbReference type="Proteomes" id="UP000075787">
    <property type="component" value="Unassembled WGS sequence"/>
</dbReference>
<evidence type="ECO:0000313" key="2">
    <source>
        <dbReference type="Proteomes" id="UP000075787"/>
    </source>
</evidence>
<evidence type="ECO:0000313" key="1">
    <source>
        <dbReference type="EMBL" id="KYO57183.1"/>
    </source>
</evidence>
<dbReference type="GeneID" id="97239067"/>
<dbReference type="RefSeq" id="WP_062761659.1">
    <property type="nucleotide sequence ID" value="NZ_CP121042.1"/>
</dbReference>
<reference evidence="1 2" key="1">
    <citation type="submission" date="2015-12" db="EMBL/GenBank/DDBJ databases">
        <title>Genome sequence of Tistrella mobilis MCCC 1A02139.</title>
        <authorList>
            <person name="Lu L."/>
            <person name="Lai Q."/>
            <person name="Shao Z."/>
            <person name="Qian P."/>
        </authorList>
    </citation>
    <scope>NUCLEOTIDE SEQUENCE [LARGE SCALE GENOMIC DNA]</scope>
    <source>
        <strain evidence="1 2">MCCC 1A02139</strain>
    </source>
</reference>
<dbReference type="SUPFAM" id="SSF56209">
    <property type="entry name" value="Nitrile hydratase alpha chain"/>
    <property type="match status" value="1"/>
</dbReference>
<protein>
    <recommendedName>
        <fullName evidence="3">NHLP leader peptide family natural product</fullName>
    </recommendedName>
</protein>
<sequence length="125" mass="12936">MPDTPALAPTDPLHRLARLLNDAAHDRALHQRLLADPRAALTAAGIAVDDDVRVTAEITPPAKAAAVVARTTPTWLILPVPPLAGDTALNDSDLDRVAGGGWFNDLISAIGPIAGSAIGKLMNGR</sequence>
<organism evidence="1 2">
    <name type="scientific">Tistrella mobilis</name>
    <dbReference type="NCBI Taxonomy" id="171437"/>
    <lineage>
        <taxon>Bacteria</taxon>
        <taxon>Pseudomonadati</taxon>
        <taxon>Pseudomonadota</taxon>
        <taxon>Alphaproteobacteria</taxon>
        <taxon>Geminicoccales</taxon>
        <taxon>Geminicoccaceae</taxon>
        <taxon>Tistrella</taxon>
    </lineage>
</organism>
<gene>
    <name evidence="1" type="ORF">AUP44_20875</name>
</gene>
<dbReference type="GO" id="GO:0003824">
    <property type="term" value="F:catalytic activity"/>
    <property type="evidence" value="ECO:0007669"/>
    <property type="project" value="InterPro"/>
</dbReference>
<dbReference type="EMBL" id="LPZR01000033">
    <property type="protein sequence ID" value="KYO57183.1"/>
    <property type="molecule type" value="Genomic_DNA"/>
</dbReference>
<accession>A0A162LUK2</accession>
<evidence type="ECO:0008006" key="3">
    <source>
        <dbReference type="Google" id="ProtNLM"/>
    </source>
</evidence>
<proteinExistence type="predicted"/>
<dbReference type="GO" id="GO:0046914">
    <property type="term" value="F:transition metal ion binding"/>
    <property type="evidence" value="ECO:0007669"/>
    <property type="project" value="InterPro"/>
</dbReference>
<dbReference type="AlphaFoldDB" id="A0A162LUK2"/>
<dbReference type="InterPro" id="IPR036648">
    <property type="entry name" value="CN_Hdrase_a/SCN_Hdrase_g_sf"/>
</dbReference>